<dbReference type="Proteomes" id="UP000595278">
    <property type="component" value="Chromosome"/>
</dbReference>
<dbReference type="SUPFAM" id="SSF100950">
    <property type="entry name" value="NagB/RpiA/CoA transferase-like"/>
    <property type="match status" value="1"/>
</dbReference>
<keyword evidence="5" id="KW-0460">Magnesium</keyword>
<keyword evidence="7" id="KW-1185">Reference proteome</keyword>
<dbReference type="EC" id="6.3.3.2" evidence="5"/>
<dbReference type="RefSeq" id="WP_201090508.1">
    <property type="nucleotide sequence ID" value="NZ_CP067393.1"/>
</dbReference>
<comment type="similarity">
    <text evidence="1 5">Belongs to the 5-formyltetrahydrofolate cyclo-ligase family.</text>
</comment>
<feature type="binding site" evidence="4">
    <location>
        <position position="61"/>
    </location>
    <ligand>
        <name>substrate</name>
    </ligand>
</feature>
<keyword evidence="5" id="KW-0479">Metal-binding</keyword>
<protein>
    <recommendedName>
        <fullName evidence="5">5-formyltetrahydrofolate cyclo-ligase</fullName>
        <ecNumber evidence="5">6.3.3.2</ecNumber>
    </recommendedName>
</protein>
<dbReference type="GO" id="GO:0005524">
    <property type="term" value="F:ATP binding"/>
    <property type="evidence" value="ECO:0007669"/>
    <property type="project" value="UniProtKB-KW"/>
</dbReference>
<dbReference type="GO" id="GO:0009396">
    <property type="term" value="P:folic acid-containing compound biosynthetic process"/>
    <property type="evidence" value="ECO:0007669"/>
    <property type="project" value="TreeGrafter"/>
</dbReference>
<dbReference type="GO" id="GO:0035999">
    <property type="term" value="P:tetrahydrofolate interconversion"/>
    <property type="evidence" value="ECO:0007669"/>
    <property type="project" value="TreeGrafter"/>
</dbReference>
<evidence type="ECO:0000256" key="4">
    <source>
        <dbReference type="PIRSR" id="PIRSR006806-1"/>
    </source>
</evidence>
<reference evidence="6 7" key="1">
    <citation type="submission" date="2021-01" db="EMBL/GenBank/DDBJ databases">
        <title>Entomomonas sp. F2A isolated from a house cricket (Acheta domesticus).</title>
        <authorList>
            <person name="Spergser J."/>
            <person name="Busse H.-J."/>
        </authorList>
    </citation>
    <scope>NUCLEOTIDE SEQUENCE [LARGE SCALE GENOMIC DNA]</scope>
    <source>
        <strain evidence="6 7">F2A</strain>
    </source>
</reference>
<keyword evidence="3 4" id="KW-0067">ATP-binding</keyword>
<comment type="cofactor">
    <cofactor evidence="5">
        <name>Mg(2+)</name>
        <dbReference type="ChEBI" id="CHEBI:18420"/>
    </cofactor>
</comment>
<evidence type="ECO:0000256" key="5">
    <source>
        <dbReference type="RuleBase" id="RU361279"/>
    </source>
</evidence>
<name>A0A974ND78_9GAMM</name>
<evidence type="ECO:0000256" key="1">
    <source>
        <dbReference type="ARBA" id="ARBA00010638"/>
    </source>
</evidence>
<dbReference type="InterPro" id="IPR024185">
    <property type="entry name" value="FTHF_cligase-like_sf"/>
</dbReference>
<evidence type="ECO:0000256" key="2">
    <source>
        <dbReference type="ARBA" id="ARBA00022741"/>
    </source>
</evidence>
<dbReference type="InterPro" id="IPR002698">
    <property type="entry name" value="FTHF_cligase"/>
</dbReference>
<dbReference type="KEGG" id="eaz:JHT90_09330"/>
<gene>
    <name evidence="6" type="ORF">JHT90_09330</name>
</gene>
<dbReference type="NCBIfam" id="TIGR02727">
    <property type="entry name" value="MTHFS_bact"/>
    <property type="match status" value="1"/>
</dbReference>
<dbReference type="GO" id="GO:0046872">
    <property type="term" value="F:metal ion binding"/>
    <property type="evidence" value="ECO:0007669"/>
    <property type="project" value="UniProtKB-KW"/>
</dbReference>
<dbReference type="AlphaFoldDB" id="A0A974ND78"/>
<dbReference type="Gene3D" id="3.40.50.10420">
    <property type="entry name" value="NagB/RpiA/CoA transferase-like"/>
    <property type="match status" value="1"/>
</dbReference>
<proteinExistence type="inferred from homology"/>
<evidence type="ECO:0000256" key="3">
    <source>
        <dbReference type="ARBA" id="ARBA00022840"/>
    </source>
</evidence>
<feature type="binding site" evidence="4">
    <location>
        <begin position="141"/>
        <end position="149"/>
    </location>
    <ligand>
        <name>ATP</name>
        <dbReference type="ChEBI" id="CHEBI:30616"/>
    </ligand>
</feature>
<feature type="binding site" evidence="4">
    <location>
        <position position="56"/>
    </location>
    <ligand>
        <name>substrate</name>
    </ligand>
</feature>
<keyword evidence="6" id="KW-0436">Ligase</keyword>
<comment type="catalytic activity">
    <reaction evidence="5">
        <text>(6S)-5-formyl-5,6,7,8-tetrahydrofolate + ATP = (6R)-5,10-methenyltetrahydrofolate + ADP + phosphate</text>
        <dbReference type="Rhea" id="RHEA:10488"/>
        <dbReference type="ChEBI" id="CHEBI:30616"/>
        <dbReference type="ChEBI" id="CHEBI:43474"/>
        <dbReference type="ChEBI" id="CHEBI:57455"/>
        <dbReference type="ChEBI" id="CHEBI:57457"/>
        <dbReference type="ChEBI" id="CHEBI:456216"/>
        <dbReference type="EC" id="6.3.3.2"/>
    </reaction>
</comment>
<evidence type="ECO:0000313" key="7">
    <source>
        <dbReference type="Proteomes" id="UP000595278"/>
    </source>
</evidence>
<dbReference type="PIRSF" id="PIRSF006806">
    <property type="entry name" value="FTHF_cligase"/>
    <property type="match status" value="1"/>
</dbReference>
<dbReference type="PANTHER" id="PTHR23407">
    <property type="entry name" value="ATPASE INHIBITOR/5-FORMYLTETRAHYDROFOLATE CYCLO-LIGASE"/>
    <property type="match status" value="1"/>
</dbReference>
<evidence type="ECO:0000313" key="6">
    <source>
        <dbReference type="EMBL" id="QQP84611.1"/>
    </source>
</evidence>
<keyword evidence="2 4" id="KW-0547">Nucleotide-binding</keyword>
<dbReference type="PANTHER" id="PTHR23407:SF1">
    <property type="entry name" value="5-FORMYLTETRAHYDROFOLATE CYCLO-LIGASE"/>
    <property type="match status" value="1"/>
</dbReference>
<dbReference type="EMBL" id="CP067393">
    <property type="protein sequence ID" value="QQP84611.1"/>
    <property type="molecule type" value="Genomic_DNA"/>
</dbReference>
<dbReference type="Pfam" id="PF01812">
    <property type="entry name" value="5-FTHF_cyc-lig"/>
    <property type="match status" value="1"/>
</dbReference>
<dbReference type="GO" id="GO:0030272">
    <property type="term" value="F:5-formyltetrahydrofolate cyclo-ligase activity"/>
    <property type="evidence" value="ECO:0007669"/>
    <property type="project" value="UniProtKB-EC"/>
</dbReference>
<organism evidence="6 7">
    <name type="scientific">Entomomonas asaccharolytica</name>
    <dbReference type="NCBI Taxonomy" id="2785331"/>
    <lineage>
        <taxon>Bacteria</taxon>
        <taxon>Pseudomonadati</taxon>
        <taxon>Pseudomonadota</taxon>
        <taxon>Gammaproteobacteria</taxon>
        <taxon>Pseudomonadales</taxon>
        <taxon>Pseudomonadaceae</taxon>
        <taxon>Entomomonas</taxon>
    </lineage>
</organism>
<dbReference type="InterPro" id="IPR037171">
    <property type="entry name" value="NagB/RpiA_transferase-like"/>
</dbReference>
<sequence length="201" mass="23702">MTITAATLSPKALRKLLRNRRCTLTPLQQKIAAKHLYQQVIHHPLFRKAQHIGLYIANDGEIDPYLLLKAAQRYKKTIYLPILQRWPKFAMAFQRITPDTRWTLNRFNIKQPVASFRHQVHPVKLDLILMPLVGFDEYGGRLGMGGGFYDRYLSYLKNRKRWHKPYLLGLAHECQKVDKLQLNSWDIPVHAIVTDQRWYTQ</sequence>
<accession>A0A974ND78</accession>